<dbReference type="Proteomes" id="UP000799777">
    <property type="component" value="Unassembled WGS sequence"/>
</dbReference>
<dbReference type="InterPro" id="IPR000719">
    <property type="entry name" value="Prot_kinase_dom"/>
</dbReference>
<sequence length="129" mass="15049">MTGAGYLPEFVRDFKLEATIHENVTIHTRSLARRGTLQREVWERTNILRHGGSGEVWQERKIEGPGSVEVRAVKRIRNGSELSAGRNEGRRVVRELEALAKFSQEKYTAFFVKFYGWYVDKEWLYIAME</sequence>
<dbReference type="PROSITE" id="PS50011">
    <property type="entry name" value="PROTEIN_KINASE_DOM"/>
    <property type="match status" value="1"/>
</dbReference>
<evidence type="ECO:0000259" key="1">
    <source>
        <dbReference type="PROSITE" id="PS50011"/>
    </source>
</evidence>
<accession>A0A9P4LM01</accession>
<dbReference type="Gene3D" id="3.30.200.20">
    <property type="entry name" value="Phosphorylase Kinase, domain 1"/>
    <property type="match status" value="1"/>
</dbReference>
<gene>
    <name evidence="2" type="ORF">EK21DRAFT_113837</name>
</gene>
<organism evidence="2 3">
    <name type="scientific">Setomelanomma holmii</name>
    <dbReference type="NCBI Taxonomy" id="210430"/>
    <lineage>
        <taxon>Eukaryota</taxon>
        <taxon>Fungi</taxon>
        <taxon>Dikarya</taxon>
        <taxon>Ascomycota</taxon>
        <taxon>Pezizomycotina</taxon>
        <taxon>Dothideomycetes</taxon>
        <taxon>Pleosporomycetidae</taxon>
        <taxon>Pleosporales</taxon>
        <taxon>Pleosporineae</taxon>
        <taxon>Phaeosphaeriaceae</taxon>
        <taxon>Setomelanomma</taxon>
    </lineage>
</organism>
<keyword evidence="3" id="KW-1185">Reference proteome</keyword>
<evidence type="ECO:0000313" key="3">
    <source>
        <dbReference type="Proteomes" id="UP000799777"/>
    </source>
</evidence>
<proteinExistence type="predicted"/>
<dbReference type="AlphaFoldDB" id="A0A9P4LM01"/>
<dbReference type="GO" id="GO:0005524">
    <property type="term" value="F:ATP binding"/>
    <property type="evidence" value="ECO:0007669"/>
    <property type="project" value="InterPro"/>
</dbReference>
<name>A0A9P4LM01_9PLEO</name>
<protein>
    <recommendedName>
        <fullName evidence="1">Protein kinase domain-containing protein</fullName>
    </recommendedName>
</protein>
<feature type="domain" description="Protein kinase" evidence="1">
    <location>
        <begin position="42"/>
        <end position="129"/>
    </location>
</feature>
<dbReference type="EMBL" id="ML978212">
    <property type="protein sequence ID" value="KAF2028499.1"/>
    <property type="molecule type" value="Genomic_DNA"/>
</dbReference>
<evidence type="ECO:0000313" key="2">
    <source>
        <dbReference type="EMBL" id="KAF2028499.1"/>
    </source>
</evidence>
<dbReference type="InterPro" id="IPR011009">
    <property type="entry name" value="Kinase-like_dom_sf"/>
</dbReference>
<dbReference type="GO" id="GO:0004672">
    <property type="term" value="F:protein kinase activity"/>
    <property type="evidence" value="ECO:0007669"/>
    <property type="project" value="InterPro"/>
</dbReference>
<dbReference type="OrthoDB" id="10252171at2759"/>
<comment type="caution">
    <text evidence="2">The sequence shown here is derived from an EMBL/GenBank/DDBJ whole genome shotgun (WGS) entry which is preliminary data.</text>
</comment>
<dbReference type="SUPFAM" id="SSF56112">
    <property type="entry name" value="Protein kinase-like (PK-like)"/>
    <property type="match status" value="1"/>
</dbReference>
<reference evidence="2" key="1">
    <citation type="journal article" date="2020" name="Stud. Mycol.">
        <title>101 Dothideomycetes genomes: a test case for predicting lifestyles and emergence of pathogens.</title>
        <authorList>
            <person name="Haridas S."/>
            <person name="Albert R."/>
            <person name="Binder M."/>
            <person name="Bloem J."/>
            <person name="Labutti K."/>
            <person name="Salamov A."/>
            <person name="Andreopoulos B."/>
            <person name="Baker S."/>
            <person name="Barry K."/>
            <person name="Bills G."/>
            <person name="Bluhm B."/>
            <person name="Cannon C."/>
            <person name="Castanera R."/>
            <person name="Culley D."/>
            <person name="Daum C."/>
            <person name="Ezra D."/>
            <person name="Gonzalez J."/>
            <person name="Henrissat B."/>
            <person name="Kuo A."/>
            <person name="Liang C."/>
            <person name="Lipzen A."/>
            <person name="Lutzoni F."/>
            <person name="Magnuson J."/>
            <person name="Mondo S."/>
            <person name="Nolan M."/>
            <person name="Ohm R."/>
            <person name="Pangilinan J."/>
            <person name="Park H.-J."/>
            <person name="Ramirez L."/>
            <person name="Alfaro M."/>
            <person name="Sun H."/>
            <person name="Tritt A."/>
            <person name="Yoshinaga Y."/>
            <person name="Zwiers L.-H."/>
            <person name="Turgeon B."/>
            <person name="Goodwin S."/>
            <person name="Spatafora J."/>
            <person name="Crous P."/>
            <person name="Grigoriev I."/>
        </authorList>
    </citation>
    <scope>NUCLEOTIDE SEQUENCE</scope>
    <source>
        <strain evidence="2">CBS 110217</strain>
    </source>
</reference>